<dbReference type="Gene3D" id="3.40.50.150">
    <property type="entry name" value="Vaccinia Virus protein VP39"/>
    <property type="match status" value="1"/>
</dbReference>
<dbReference type="InterPro" id="IPR041698">
    <property type="entry name" value="Methyltransf_25"/>
</dbReference>
<dbReference type="Pfam" id="PF13649">
    <property type="entry name" value="Methyltransf_25"/>
    <property type="match status" value="1"/>
</dbReference>
<dbReference type="Gene3D" id="3.90.79.10">
    <property type="entry name" value="Nucleoside Triphosphate Pyrophosphohydrolase"/>
    <property type="match status" value="1"/>
</dbReference>
<dbReference type="AlphaFoldDB" id="A0ABD5YYF7"/>
<dbReference type="GO" id="GO:0032259">
    <property type="term" value="P:methylation"/>
    <property type="evidence" value="ECO:0007669"/>
    <property type="project" value="UniProtKB-KW"/>
</dbReference>
<keyword evidence="2" id="KW-0489">Methyltransferase</keyword>
<keyword evidence="3" id="KW-1185">Reference proteome</keyword>
<proteinExistence type="predicted"/>
<gene>
    <name evidence="2" type="ORF">ACFQL7_27970</name>
</gene>
<evidence type="ECO:0000259" key="1">
    <source>
        <dbReference type="PROSITE" id="PS51462"/>
    </source>
</evidence>
<evidence type="ECO:0000313" key="2">
    <source>
        <dbReference type="EMBL" id="MFC7193249.1"/>
    </source>
</evidence>
<protein>
    <submittedName>
        <fullName evidence="2">Methyltransferase domain-containing protein</fullName>
    </submittedName>
</protein>
<dbReference type="EMBL" id="JBHTAX010000007">
    <property type="protein sequence ID" value="MFC7193249.1"/>
    <property type="molecule type" value="Genomic_DNA"/>
</dbReference>
<sequence>MMVEHSTMRMQESIYDLPEIEHSEVVDSEFFDYCTEIQDFLVICLANRDGEILFIRNFDKNIGWELPGSHVLPDEGIVSAVNRVVEMEVGAPIDEVTPVASVKNKFICGGDSLTHHGLALAAITKVSESDLTPESNIQKCFSATNPQKIAYQDECVVEISKPHLTEKIADLPENELESGRENHVRHIFHNHLVSTLVSGFSSEKIKNTIMENVDKTPRTILDASCGDDGFIFQLNDRFDPDVCVANDISWKTLSLLQKHNTDSNIIFTNHNLRRLPFDFTFDLVLFKNTLHHIEKDDQHDAIQTLNDLSDQLIIVDIEDPREYNFKSKAWNWYYRTVLGDEGQDFLSAREFRRRIHNAIGDDSVEFDAVETVKGNYVMCSARPQ</sequence>
<dbReference type="SUPFAM" id="SSF55811">
    <property type="entry name" value="Nudix"/>
    <property type="match status" value="1"/>
</dbReference>
<reference evidence="2 3" key="1">
    <citation type="journal article" date="2019" name="Int. J. Syst. Evol. Microbiol.">
        <title>The Global Catalogue of Microorganisms (GCM) 10K type strain sequencing project: providing services to taxonomists for standard genome sequencing and annotation.</title>
        <authorList>
            <consortium name="The Broad Institute Genomics Platform"/>
            <consortium name="The Broad Institute Genome Sequencing Center for Infectious Disease"/>
            <person name="Wu L."/>
            <person name="Ma J."/>
        </authorList>
    </citation>
    <scope>NUCLEOTIDE SEQUENCE [LARGE SCALE GENOMIC DNA]</scope>
    <source>
        <strain evidence="2 3">RDMS1</strain>
    </source>
</reference>
<name>A0ABD5YYF7_9EURY</name>
<dbReference type="GO" id="GO:0008168">
    <property type="term" value="F:methyltransferase activity"/>
    <property type="evidence" value="ECO:0007669"/>
    <property type="project" value="UniProtKB-KW"/>
</dbReference>
<dbReference type="PROSITE" id="PS51462">
    <property type="entry name" value="NUDIX"/>
    <property type="match status" value="1"/>
</dbReference>
<comment type="caution">
    <text evidence="2">The sequence shown here is derived from an EMBL/GenBank/DDBJ whole genome shotgun (WGS) entry which is preliminary data.</text>
</comment>
<dbReference type="InterPro" id="IPR029063">
    <property type="entry name" value="SAM-dependent_MTases_sf"/>
</dbReference>
<keyword evidence="2" id="KW-0808">Transferase</keyword>
<evidence type="ECO:0000313" key="3">
    <source>
        <dbReference type="Proteomes" id="UP001596417"/>
    </source>
</evidence>
<dbReference type="RefSeq" id="WP_390207085.1">
    <property type="nucleotide sequence ID" value="NZ_JBHSZC010000006.1"/>
</dbReference>
<dbReference type="InterPro" id="IPR015797">
    <property type="entry name" value="NUDIX_hydrolase-like_dom_sf"/>
</dbReference>
<dbReference type="Pfam" id="PF00293">
    <property type="entry name" value="NUDIX"/>
    <property type="match status" value="1"/>
</dbReference>
<dbReference type="InterPro" id="IPR000086">
    <property type="entry name" value="NUDIX_hydrolase_dom"/>
</dbReference>
<organism evidence="2 3">
    <name type="scientific">Halocatena marina</name>
    <dbReference type="NCBI Taxonomy" id="2934937"/>
    <lineage>
        <taxon>Archaea</taxon>
        <taxon>Methanobacteriati</taxon>
        <taxon>Methanobacteriota</taxon>
        <taxon>Stenosarchaea group</taxon>
        <taxon>Halobacteria</taxon>
        <taxon>Halobacteriales</taxon>
        <taxon>Natronomonadaceae</taxon>
        <taxon>Halocatena</taxon>
    </lineage>
</organism>
<dbReference type="SUPFAM" id="SSF53335">
    <property type="entry name" value="S-adenosyl-L-methionine-dependent methyltransferases"/>
    <property type="match status" value="1"/>
</dbReference>
<dbReference type="Proteomes" id="UP001596417">
    <property type="component" value="Unassembled WGS sequence"/>
</dbReference>
<feature type="domain" description="Nudix hydrolase" evidence="1">
    <location>
        <begin position="36"/>
        <end position="184"/>
    </location>
</feature>
<accession>A0ABD5YYF7</accession>